<organism evidence="5 6">
    <name type="scientific">Polyplax serrata</name>
    <name type="common">Common mouse louse</name>
    <dbReference type="NCBI Taxonomy" id="468196"/>
    <lineage>
        <taxon>Eukaryota</taxon>
        <taxon>Metazoa</taxon>
        <taxon>Ecdysozoa</taxon>
        <taxon>Arthropoda</taxon>
        <taxon>Hexapoda</taxon>
        <taxon>Insecta</taxon>
        <taxon>Pterygota</taxon>
        <taxon>Neoptera</taxon>
        <taxon>Paraneoptera</taxon>
        <taxon>Psocodea</taxon>
        <taxon>Troctomorpha</taxon>
        <taxon>Phthiraptera</taxon>
        <taxon>Anoplura</taxon>
        <taxon>Polyplacidae</taxon>
        <taxon>Polyplax</taxon>
    </lineage>
</organism>
<dbReference type="InterPro" id="IPR009423">
    <property type="entry name" value="NDUC2"/>
</dbReference>
<dbReference type="PANTHER" id="PTHR43798:SF14">
    <property type="entry name" value="SERINE HYDROLASE-LIKE PROTEIN DDB_G0286239"/>
    <property type="match status" value="1"/>
</dbReference>
<evidence type="ECO:0000259" key="4">
    <source>
        <dbReference type="Pfam" id="PF00561"/>
    </source>
</evidence>
<evidence type="ECO:0000256" key="1">
    <source>
        <dbReference type="ARBA" id="ARBA00008645"/>
    </source>
</evidence>
<feature type="transmembrane region" description="Helical" evidence="3">
    <location>
        <begin position="356"/>
        <end position="374"/>
    </location>
</feature>
<dbReference type="Gene3D" id="3.40.50.1820">
    <property type="entry name" value="alpha/beta hydrolase"/>
    <property type="match status" value="1"/>
</dbReference>
<evidence type="ECO:0000256" key="3">
    <source>
        <dbReference type="SAM" id="Phobius"/>
    </source>
</evidence>
<dbReference type="Pfam" id="PF00561">
    <property type="entry name" value="Abhydrolase_1"/>
    <property type="match status" value="1"/>
</dbReference>
<evidence type="ECO:0000256" key="2">
    <source>
        <dbReference type="ARBA" id="ARBA00022801"/>
    </source>
</evidence>
<feature type="domain" description="AB hydrolase-1" evidence="4">
    <location>
        <begin position="33"/>
        <end position="142"/>
    </location>
</feature>
<reference evidence="5 6" key="1">
    <citation type="submission" date="2023-09" db="EMBL/GenBank/DDBJ databases">
        <title>Genomes of two closely related lineages of the louse Polyplax serrata with different host specificities.</title>
        <authorList>
            <person name="Martinu J."/>
            <person name="Tarabai H."/>
            <person name="Stefka J."/>
            <person name="Hypsa V."/>
        </authorList>
    </citation>
    <scope>NUCLEOTIDE SEQUENCE [LARGE SCALE GENOMIC DNA]</scope>
    <source>
        <strain evidence="5">98ZLc_SE</strain>
    </source>
</reference>
<dbReference type="PANTHER" id="PTHR43798">
    <property type="entry name" value="MONOACYLGLYCEROL LIPASE"/>
    <property type="match status" value="1"/>
</dbReference>
<dbReference type="EMBL" id="JAWJWF010000001">
    <property type="protein sequence ID" value="KAK6640151.1"/>
    <property type="molecule type" value="Genomic_DNA"/>
</dbReference>
<sequence>MAEINEKYVVKEVKIQVPWGEIALKCWNLAELPAVLVVHGLCENAGSFDRLIPLLSRQFFYVVIDLPGHGRSSRFPQGLPLDFMVYVGQLERVITHFKWKKLSLMGHSLGAHILEFFAATYTNKVEKLILIDAISPTPVPSEVFLVFHRNEMNDVIELEEVNRKPTSYTYEEAFLQVASKRMSTLTREAGKPVLDRSLQESNGKFVFTTDPRIRREIKPAIGQDVILDQIKRIKCPVLVILAKDSEQFWLLNSPGFYTRVLDILKRTHSRSAVVRVVGNHCVHNNQPEIIAPIVNGMGETGRQPDAPDYAKTPLELLTARKGEGFSLFDKYGITTISTLGGVVGVYFFNRTKMRPFWAGFYNYFVFGLLGYWGGTQITKMILEAAAENEAALKQYILLHPEDFPPYERRKLKDMFLPWVPIR</sequence>
<comment type="caution">
    <text evidence="5">The sequence shown here is derived from an EMBL/GenBank/DDBJ whole genome shotgun (WGS) entry which is preliminary data.</text>
</comment>
<keyword evidence="2" id="KW-0378">Hydrolase</keyword>
<proteinExistence type="inferred from homology"/>
<accession>A0ABR1B9M1</accession>
<dbReference type="InterPro" id="IPR029058">
    <property type="entry name" value="AB_hydrolase_fold"/>
</dbReference>
<keyword evidence="3" id="KW-1133">Transmembrane helix</keyword>
<keyword evidence="3" id="KW-0812">Transmembrane</keyword>
<gene>
    <name evidence="5" type="ORF">RUM44_011837</name>
</gene>
<dbReference type="InterPro" id="IPR050266">
    <property type="entry name" value="AB_hydrolase_sf"/>
</dbReference>
<dbReference type="SUPFAM" id="SSF53474">
    <property type="entry name" value="alpha/beta-Hydrolases"/>
    <property type="match status" value="1"/>
</dbReference>
<evidence type="ECO:0000313" key="6">
    <source>
        <dbReference type="Proteomes" id="UP001359485"/>
    </source>
</evidence>
<name>A0ABR1B9M1_POLSC</name>
<dbReference type="Proteomes" id="UP001359485">
    <property type="component" value="Unassembled WGS sequence"/>
</dbReference>
<keyword evidence="3" id="KW-0472">Membrane</keyword>
<protein>
    <recommendedName>
        <fullName evidence="4">AB hydrolase-1 domain-containing protein</fullName>
    </recommendedName>
</protein>
<feature type="transmembrane region" description="Helical" evidence="3">
    <location>
        <begin position="331"/>
        <end position="349"/>
    </location>
</feature>
<keyword evidence="6" id="KW-1185">Reference proteome</keyword>
<evidence type="ECO:0000313" key="5">
    <source>
        <dbReference type="EMBL" id="KAK6640151.1"/>
    </source>
</evidence>
<dbReference type="InterPro" id="IPR000073">
    <property type="entry name" value="AB_hydrolase_1"/>
</dbReference>
<comment type="similarity">
    <text evidence="1">Belongs to the AB hydrolase superfamily.</text>
</comment>
<dbReference type="Pfam" id="PF06374">
    <property type="entry name" value="NDUF_C2"/>
    <property type="match status" value="1"/>
</dbReference>